<dbReference type="AlphaFoldDB" id="A0A562YDT8"/>
<evidence type="ECO:0008006" key="4">
    <source>
        <dbReference type="Google" id="ProtNLM"/>
    </source>
</evidence>
<name>A0A562YDT8_9FLAO</name>
<dbReference type="OrthoDB" id="1453201at2"/>
<accession>A0A562YDT8</accession>
<keyword evidence="1" id="KW-1133">Transmembrane helix</keyword>
<proteinExistence type="predicted"/>
<feature type="transmembrane region" description="Helical" evidence="1">
    <location>
        <begin position="98"/>
        <end position="117"/>
    </location>
</feature>
<dbReference type="PROSITE" id="PS51257">
    <property type="entry name" value="PROKAR_LIPOPROTEIN"/>
    <property type="match status" value="1"/>
</dbReference>
<keyword evidence="1" id="KW-0472">Membrane</keyword>
<organism evidence="2 3">
    <name type="scientific">Seonamhaeicola sediminis</name>
    <dbReference type="NCBI Taxonomy" id="2528206"/>
    <lineage>
        <taxon>Bacteria</taxon>
        <taxon>Pseudomonadati</taxon>
        <taxon>Bacteroidota</taxon>
        <taxon>Flavobacteriia</taxon>
        <taxon>Flavobacteriales</taxon>
        <taxon>Flavobacteriaceae</taxon>
    </lineage>
</organism>
<keyword evidence="3" id="KW-1185">Reference proteome</keyword>
<evidence type="ECO:0000256" key="1">
    <source>
        <dbReference type="SAM" id="Phobius"/>
    </source>
</evidence>
<gene>
    <name evidence="2" type="ORF">E1J38_007990</name>
</gene>
<dbReference type="RefSeq" id="WP_133355516.1">
    <property type="nucleotide sequence ID" value="NZ_SMZJ02000004.1"/>
</dbReference>
<evidence type="ECO:0000313" key="3">
    <source>
        <dbReference type="Proteomes" id="UP000295814"/>
    </source>
</evidence>
<evidence type="ECO:0000313" key="2">
    <source>
        <dbReference type="EMBL" id="TWO32798.1"/>
    </source>
</evidence>
<comment type="caution">
    <text evidence="2">The sequence shown here is derived from an EMBL/GenBank/DDBJ whole genome shotgun (WGS) entry which is preliminary data.</text>
</comment>
<reference evidence="2 3" key="1">
    <citation type="submission" date="2019-03" db="EMBL/GenBank/DDBJ databases">
        <authorList>
            <person name="Zhong Y.L."/>
        </authorList>
    </citation>
    <scope>NUCLEOTIDE SEQUENCE [LARGE SCALE GENOMIC DNA]</scope>
    <source>
        <strain evidence="2 3">W255</strain>
    </source>
</reference>
<sequence length="130" mass="14350">MKAIKTHLKAVAVFFSILIFFQGCTVYKSANVTLDEAAEANTKVRIKTIDNKSFRFDKIEVIKNKIFGININSGERSIVSIKKDNIDKIQVKDKTGSTIVSIAVPLVLGVVMLGIIVNESLNNMSFDLSN</sequence>
<keyword evidence="1" id="KW-0812">Transmembrane</keyword>
<protein>
    <recommendedName>
        <fullName evidence="4">Lipoprotein</fullName>
    </recommendedName>
</protein>
<dbReference type="EMBL" id="SMZJ02000004">
    <property type="protein sequence ID" value="TWO32798.1"/>
    <property type="molecule type" value="Genomic_DNA"/>
</dbReference>
<reference evidence="2 3" key="2">
    <citation type="submission" date="2019-07" db="EMBL/GenBank/DDBJ databases">
        <title>Seonamhaeicola sp. W255 draft genome.</title>
        <authorList>
            <person name="Zhang X.-Y."/>
            <person name="Zhang R."/>
            <person name="Zhong Y.-L."/>
            <person name="Du Z.-J."/>
        </authorList>
    </citation>
    <scope>NUCLEOTIDE SEQUENCE [LARGE SCALE GENOMIC DNA]</scope>
    <source>
        <strain evidence="2 3">W255</strain>
    </source>
</reference>
<dbReference type="Proteomes" id="UP000295814">
    <property type="component" value="Unassembled WGS sequence"/>
</dbReference>